<name>A0A1H2F2E5_9PSED</name>
<dbReference type="RefSeq" id="WP_057721292.1">
    <property type="nucleotide sequence ID" value="NZ_JYLM01000001.1"/>
</dbReference>
<evidence type="ECO:0008006" key="5">
    <source>
        <dbReference type="Google" id="ProtNLM"/>
    </source>
</evidence>
<dbReference type="Proteomes" id="UP000183653">
    <property type="component" value="Chromosome I"/>
</dbReference>
<feature type="signal peptide" evidence="2">
    <location>
        <begin position="1"/>
        <end position="21"/>
    </location>
</feature>
<evidence type="ECO:0000256" key="2">
    <source>
        <dbReference type="SAM" id="SignalP"/>
    </source>
</evidence>
<feature type="region of interest" description="Disordered" evidence="1">
    <location>
        <begin position="320"/>
        <end position="346"/>
    </location>
</feature>
<dbReference type="InterPro" id="IPR018642">
    <property type="entry name" value="DUF2066"/>
</dbReference>
<evidence type="ECO:0000256" key="1">
    <source>
        <dbReference type="SAM" id="MobiDB-lite"/>
    </source>
</evidence>
<dbReference type="AlphaFoldDB" id="A0A1H2F2E5"/>
<protein>
    <recommendedName>
        <fullName evidence="5">DUF2066 domain-containing protein</fullName>
    </recommendedName>
</protein>
<proteinExistence type="predicted"/>
<keyword evidence="4" id="KW-1185">Reference proteome</keyword>
<dbReference type="EMBL" id="LT629782">
    <property type="protein sequence ID" value="SDU01522.1"/>
    <property type="molecule type" value="Genomic_DNA"/>
</dbReference>
<organism evidence="3 4">
    <name type="scientific">Pseudomonas orientalis</name>
    <dbReference type="NCBI Taxonomy" id="76758"/>
    <lineage>
        <taxon>Bacteria</taxon>
        <taxon>Pseudomonadati</taxon>
        <taxon>Pseudomonadota</taxon>
        <taxon>Gammaproteobacteria</taxon>
        <taxon>Pseudomonadales</taxon>
        <taxon>Pseudomonadaceae</taxon>
        <taxon>Pseudomonas</taxon>
    </lineage>
</organism>
<feature type="chain" id="PRO_5032926297" description="DUF2066 domain-containing protein" evidence="2">
    <location>
        <begin position="22"/>
        <end position="346"/>
    </location>
</feature>
<accession>A0A1H2F2E5</accession>
<reference evidence="3 4" key="1">
    <citation type="submission" date="2016-10" db="EMBL/GenBank/DDBJ databases">
        <authorList>
            <person name="Varghese N."/>
            <person name="Submissions S."/>
        </authorList>
    </citation>
    <scope>NUCLEOTIDE SEQUENCE [LARGE SCALE GENOMIC DNA]</scope>
    <source>
        <strain evidence="3 4">BS2775</strain>
    </source>
</reference>
<keyword evidence="2" id="KW-0732">Signal</keyword>
<evidence type="ECO:0000313" key="3">
    <source>
        <dbReference type="EMBL" id="SDU01522.1"/>
    </source>
</evidence>
<dbReference type="Pfam" id="PF09839">
    <property type="entry name" value="DUF2066"/>
    <property type="match status" value="1"/>
</dbReference>
<sequence length="346" mass="37307">MRLCKFFFVGCLSLVSLASHAETLNGLYQVLEPVSSQSPQERDQATQRAVQTLVIRLTGDAKAAEGPGLAAIRKDPQQIISQYGYDAGPPESLQVDFDPVSTDRVLRDAGLAIWGSNRPSILGWWLNDSTDGSSLVGDGQAVAQTLRRAAQHRGLPLRLPLGDLDEQVVATAPNLESADATPLRAASERYGADALLAVHARQEGSQWQAKWRLWLGDKTEQGSVQGADTAAVADAVLLAVSQTLAPRFAVKPGVSSEQLLEVQGMNLERYAALGRLLEPFGGQPQRVDGDRIVYRVNGSAEQLRTQLSLARLQEVPAGEIPVQQPPADGAQPATAPEPQAQLRFRW</sequence>
<gene>
    <name evidence="3" type="ORF">SAMN04490197_2016</name>
</gene>
<dbReference type="OrthoDB" id="6195299at2"/>
<feature type="compositionally biased region" description="Low complexity" evidence="1">
    <location>
        <begin position="330"/>
        <end position="346"/>
    </location>
</feature>
<evidence type="ECO:0000313" key="4">
    <source>
        <dbReference type="Proteomes" id="UP000183653"/>
    </source>
</evidence>